<dbReference type="Proteomes" id="UP001244341">
    <property type="component" value="Chromosome 2b"/>
</dbReference>
<evidence type="ECO:0000256" key="1">
    <source>
        <dbReference type="ARBA" id="ARBA00022691"/>
    </source>
</evidence>
<keyword evidence="4" id="KW-1185">Reference proteome</keyword>
<name>A0ABY8TNY9_TETOB</name>
<gene>
    <name evidence="3" type="ORF">OEZ85_010282</name>
</gene>
<feature type="region of interest" description="Disordered" evidence="2">
    <location>
        <begin position="349"/>
        <end position="379"/>
    </location>
</feature>
<evidence type="ECO:0000256" key="2">
    <source>
        <dbReference type="SAM" id="MobiDB-lite"/>
    </source>
</evidence>
<dbReference type="InterPro" id="IPR025799">
    <property type="entry name" value="Arg_MeTrfase"/>
</dbReference>
<dbReference type="InterPro" id="IPR029063">
    <property type="entry name" value="SAM-dependent_MTases_sf"/>
</dbReference>
<evidence type="ECO:0000313" key="3">
    <source>
        <dbReference type="EMBL" id="WIA10073.1"/>
    </source>
</evidence>
<accession>A0ABY8TNY9</accession>
<dbReference type="SUPFAM" id="SSF53335">
    <property type="entry name" value="S-adenosyl-L-methionine-dependent methyltransferases"/>
    <property type="match status" value="1"/>
</dbReference>
<dbReference type="Gene3D" id="2.70.160.11">
    <property type="entry name" value="Hnrnp arginine n-methyltransferase1"/>
    <property type="match status" value="1"/>
</dbReference>
<evidence type="ECO:0000313" key="4">
    <source>
        <dbReference type="Proteomes" id="UP001244341"/>
    </source>
</evidence>
<organism evidence="3 4">
    <name type="scientific">Tetradesmus obliquus</name>
    <name type="common">Green alga</name>
    <name type="synonym">Acutodesmus obliquus</name>
    <dbReference type="NCBI Taxonomy" id="3088"/>
    <lineage>
        <taxon>Eukaryota</taxon>
        <taxon>Viridiplantae</taxon>
        <taxon>Chlorophyta</taxon>
        <taxon>core chlorophytes</taxon>
        <taxon>Chlorophyceae</taxon>
        <taxon>CS clade</taxon>
        <taxon>Sphaeropleales</taxon>
        <taxon>Scenedesmaceae</taxon>
        <taxon>Tetradesmus</taxon>
    </lineage>
</organism>
<sequence>MPRPADLLAFEVFDCGLIGEGALHIVAAARAQLLSSPGGRVLPGAAKVYCQPIQYNIQVAPALQGICDPSPLRCYAWQPDYFEADLRPSQHNYATSSSSSSSSSAAGSSFAEAGPHWLPLAQPQPAFEFDFNCPDPLTAFQAAAQQLEFAVHAAGVCNAVAFWFELKLDQQTWLSSSPYINVQQQGQYTTWKQAVQLLPEHRVHPGQRLALTASHDTYAISFSIAGTAAQPQPSASGRQQTSCAVNASNAATAADNSIMQPTQVTPAAAVPGTPQPTGVPFVDPAWKAAYDAVSALQASLAKAAAQDPLEYRRLATAALLLAMRPWGSVEAAAAASSGAKAAAAGAAAAGKGEQQGGEPEVEESGSSSTRSAAASAKAQPRSVAAAAAVSGVLARQPAADPHHAAALLVRFMS</sequence>
<keyword evidence="1" id="KW-0949">S-adenosyl-L-methionine</keyword>
<dbReference type="EMBL" id="CP126209">
    <property type="protein sequence ID" value="WIA10073.1"/>
    <property type="molecule type" value="Genomic_DNA"/>
</dbReference>
<dbReference type="PANTHER" id="PTHR11006:SF4">
    <property type="entry name" value="PROTEIN ARGININE N-METHYLTRANSFERASE 7"/>
    <property type="match status" value="1"/>
</dbReference>
<reference evidence="3 4" key="1">
    <citation type="submission" date="2023-05" db="EMBL/GenBank/DDBJ databases">
        <title>A 100% complete, gapless, phased diploid assembly of the Scenedesmus obliquus UTEX 3031 genome.</title>
        <authorList>
            <person name="Biondi T.C."/>
            <person name="Hanschen E.R."/>
            <person name="Kwon T."/>
            <person name="Eng W."/>
            <person name="Kruse C.P.S."/>
            <person name="Koehler S.I."/>
            <person name="Kunde Y."/>
            <person name="Gleasner C.D."/>
            <person name="You Mak K.T."/>
            <person name="Polle J."/>
            <person name="Hovde B.T."/>
            <person name="Starkenburg S.R."/>
        </authorList>
    </citation>
    <scope>NUCLEOTIDE SEQUENCE [LARGE SCALE GENOMIC DNA]</scope>
    <source>
        <strain evidence="3 4">DOE0152z</strain>
    </source>
</reference>
<proteinExistence type="predicted"/>
<protein>
    <submittedName>
        <fullName evidence="3">Uncharacterized protein</fullName>
    </submittedName>
</protein>
<dbReference type="PANTHER" id="PTHR11006">
    <property type="entry name" value="PROTEIN ARGININE N-METHYLTRANSFERASE"/>
    <property type="match status" value="1"/>
</dbReference>